<keyword evidence="2" id="KW-1185">Reference proteome</keyword>
<evidence type="ECO:0000313" key="1">
    <source>
        <dbReference type="EMBL" id="PNH01795.1"/>
    </source>
</evidence>
<reference evidence="1 2" key="1">
    <citation type="journal article" date="2017" name="Mol. Biol. Evol.">
        <title>The 4-celled Tetrabaena socialis nuclear genome reveals the essential components for genetic control of cell number at the origin of multicellularity in the volvocine lineage.</title>
        <authorList>
            <person name="Featherston J."/>
            <person name="Arakaki Y."/>
            <person name="Hanschen E.R."/>
            <person name="Ferris P.J."/>
            <person name="Michod R.E."/>
            <person name="Olson B.J.S.C."/>
            <person name="Nozaki H."/>
            <person name="Durand P.M."/>
        </authorList>
    </citation>
    <scope>NUCLEOTIDE SEQUENCE [LARGE SCALE GENOMIC DNA]</scope>
    <source>
        <strain evidence="1 2">NIES-571</strain>
    </source>
</reference>
<dbReference type="InterPro" id="IPR020101">
    <property type="entry name" value="Cyt_b-c1_8-plants"/>
</dbReference>
<comment type="caution">
    <text evidence="1">The sequence shown here is derived from an EMBL/GenBank/DDBJ whole genome shotgun (WGS) entry which is preliminary data.</text>
</comment>
<dbReference type="PANTHER" id="PTHR34559:SF1">
    <property type="entry name" value="OS06G0175900 PROTEIN"/>
    <property type="match status" value="1"/>
</dbReference>
<proteinExistence type="predicted"/>
<dbReference type="AlphaFoldDB" id="A0A2J7ZNF2"/>
<name>A0A2J7ZNF2_9CHLO</name>
<dbReference type="Pfam" id="PF10890">
    <property type="entry name" value="Cyt_b-c1_8"/>
    <property type="match status" value="1"/>
</dbReference>
<protein>
    <recommendedName>
        <fullName evidence="3">Cytochrome b-c1 complex subunit 8</fullName>
    </recommendedName>
</protein>
<evidence type="ECO:0008006" key="3">
    <source>
        <dbReference type="Google" id="ProtNLM"/>
    </source>
</evidence>
<dbReference type="Proteomes" id="UP000236333">
    <property type="component" value="Unassembled WGS sequence"/>
</dbReference>
<dbReference type="OrthoDB" id="1841852at2759"/>
<dbReference type="PANTHER" id="PTHR34559">
    <property type="entry name" value="CYTOCHROME B-C1 COMPLEX SUBUNIT 8"/>
    <property type="match status" value="1"/>
</dbReference>
<evidence type="ECO:0000313" key="2">
    <source>
        <dbReference type="Proteomes" id="UP000236333"/>
    </source>
</evidence>
<accession>A0A2J7ZNF2</accession>
<dbReference type="GO" id="GO:0098803">
    <property type="term" value="C:respiratory chain complex"/>
    <property type="evidence" value="ECO:0007669"/>
    <property type="project" value="InterPro"/>
</dbReference>
<organism evidence="1 2">
    <name type="scientific">Tetrabaena socialis</name>
    <dbReference type="NCBI Taxonomy" id="47790"/>
    <lineage>
        <taxon>Eukaryota</taxon>
        <taxon>Viridiplantae</taxon>
        <taxon>Chlorophyta</taxon>
        <taxon>core chlorophytes</taxon>
        <taxon>Chlorophyceae</taxon>
        <taxon>CS clade</taxon>
        <taxon>Chlamydomonadales</taxon>
        <taxon>Tetrabaenaceae</taxon>
        <taxon>Tetrabaena</taxon>
    </lineage>
</organism>
<dbReference type="EMBL" id="PGGS01000791">
    <property type="protein sequence ID" value="PNH01795.1"/>
    <property type="molecule type" value="Genomic_DNA"/>
</dbReference>
<gene>
    <name evidence="1" type="ORF">TSOC_012276</name>
</gene>
<sequence>MAPRQNIPLREILYQLSPYQQSVIKQSFFNAPKTFMHFVEEKGVGLLTFGILYFGTKAWTENQMHEERLAERF</sequence>